<keyword evidence="1" id="KW-1133">Transmembrane helix</keyword>
<keyword evidence="3" id="KW-1185">Reference proteome</keyword>
<gene>
    <name evidence="2" type="ORF">BKE38_00780</name>
</gene>
<dbReference type="InterPro" id="IPR025597">
    <property type="entry name" value="DUF4345"/>
</dbReference>
<feature type="transmembrane region" description="Helical" evidence="1">
    <location>
        <begin position="105"/>
        <end position="124"/>
    </location>
</feature>
<dbReference type="OrthoDB" id="7619515at2"/>
<feature type="transmembrane region" description="Helical" evidence="1">
    <location>
        <begin position="12"/>
        <end position="31"/>
    </location>
</feature>
<dbReference type="AlphaFoldDB" id="A0A1V2H8J7"/>
<evidence type="ECO:0000313" key="3">
    <source>
        <dbReference type="Proteomes" id="UP000188879"/>
    </source>
</evidence>
<sequence>MTASQHRRWLRAAVALAGLVPVSAGLAGLVLGTAMLPENAAPQPVNLDSHYRYLSGLLLGIGLAFWWSLPRIDQHGARFRLLGFIVFLGGIARLFGLVIDGNPGAGMLFGLFMELLVTPLLCLWQGKVSQISQEEI</sequence>
<accession>A0A1V2H8J7</accession>
<keyword evidence="1" id="KW-0472">Membrane</keyword>
<evidence type="ECO:0000313" key="2">
    <source>
        <dbReference type="EMBL" id="ONG59005.1"/>
    </source>
</evidence>
<dbReference type="RefSeq" id="WP_076955466.1">
    <property type="nucleotide sequence ID" value="NZ_MLCO01000005.1"/>
</dbReference>
<evidence type="ECO:0000256" key="1">
    <source>
        <dbReference type="SAM" id="Phobius"/>
    </source>
</evidence>
<dbReference type="Proteomes" id="UP000188879">
    <property type="component" value="Unassembled WGS sequence"/>
</dbReference>
<proteinExistence type="predicted"/>
<keyword evidence="1" id="KW-0812">Transmembrane</keyword>
<name>A0A1V2H8J7_9PROT</name>
<evidence type="ECO:0008006" key="4">
    <source>
        <dbReference type="Google" id="ProtNLM"/>
    </source>
</evidence>
<reference evidence="2 3" key="1">
    <citation type="submission" date="2016-10" db="EMBL/GenBank/DDBJ databases">
        <title>Draft Genome sequence of Roseomonas sp. strain M3.</title>
        <authorList>
            <person name="Subhash Y."/>
            <person name="Lee S."/>
        </authorList>
    </citation>
    <scope>NUCLEOTIDE SEQUENCE [LARGE SCALE GENOMIC DNA]</scope>
    <source>
        <strain evidence="2 3">M3</strain>
    </source>
</reference>
<protein>
    <recommendedName>
        <fullName evidence="4">DUF4345 domain-containing protein</fullName>
    </recommendedName>
</protein>
<dbReference type="Pfam" id="PF14248">
    <property type="entry name" value="DUF4345"/>
    <property type="match status" value="1"/>
</dbReference>
<dbReference type="EMBL" id="MLCO01000005">
    <property type="protein sequence ID" value="ONG59005.1"/>
    <property type="molecule type" value="Genomic_DNA"/>
</dbReference>
<organism evidence="2 3">
    <name type="scientific">Teichococcus deserti</name>
    <dbReference type="NCBI Taxonomy" id="1817963"/>
    <lineage>
        <taxon>Bacteria</taxon>
        <taxon>Pseudomonadati</taxon>
        <taxon>Pseudomonadota</taxon>
        <taxon>Alphaproteobacteria</taxon>
        <taxon>Acetobacterales</taxon>
        <taxon>Roseomonadaceae</taxon>
        <taxon>Roseomonas</taxon>
    </lineage>
</organism>
<feature type="transmembrane region" description="Helical" evidence="1">
    <location>
        <begin position="51"/>
        <end position="69"/>
    </location>
</feature>
<feature type="transmembrane region" description="Helical" evidence="1">
    <location>
        <begin position="81"/>
        <end position="99"/>
    </location>
</feature>
<comment type="caution">
    <text evidence="2">The sequence shown here is derived from an EMBL/GenBank/DDBJ whole genome shotgun (WGS) entry which is preliminary data.</text>
</comment>